<dbReference type="WBParaSite" id="EgrG_000175750">
    <property type="protein sequence ID" value="EgrG_000175750"/>
    <property type="gene ID" value="EgrG_000175750"/>
</dbReference>
<gene>
    <name evidence="2" type="ORF">EgrG_000175750</name>
</gene>
<keyword evidence="1" id="KW-0732">Signal</keyword>
<evidence type="ECO:0000313" key="4">
    <source>
        <dbReference type="WBParaSite" id="EgrG_000175750"/>
    </source>
</evidence>
<evidence type="ECO:0000313" key="3">
    <source>
        <dbReference type="Proteomes" id="UP000492820"/>
    </source>
</evidence>
<organism evidence="2">
    <name type="scientific">Echinococcus granulosus</name>
    <name type="common">Hydatid tapeworm</name>
    <dbReference type="NCBI Taxonomy" id="6210"/>
    <lineage>
        <taxon>Eukaryota</taxon>
        <taxon>Metazoa</taxon>
        <taxon>Spiralia</taxon>
        <taxon>Lophotrochozoa</taxon>
        <taxon>Platyhelminthes</taxon>
        <taxon>Cestoda</taxon>
        <taxon>Eucestoda</taxon>
        <taxon>Cyclophyllidea</taxon>
        <taxon>Taeniidae</taxon>
        <taxon>Echinococcus</taxon>
        <taxon>Echinococcus granulosus group</taxon>
    </lineage>
</organism>
<reference evidence="4" key="3">
    <citation type="submission" date="2020-10" db="UniProtKB">
        <authorList>
            <consortium name="WormBaseParasite"/>
        </authorList>
    </citation>
    <scope>IDENTIFICATION</scope>
</reference>
<dbReference type="Proteomes" id="UP000492820">
    <property type="component" value="Unassembled WGS sequence"/>
</dbReference>
<evidence type="ECO:0000256" key="1">
    <source>
        <dbReference type="SAM" id="SignalP"/>
    </source>
</evidence>
<protein>
    <submittedName>
        <fullName evidence="2 4">Uncharacterized protein</fullName>
    </submittedName>
</protein>
<name>A0A068WUJ9_ECHGR</name>
<dbReference type="AlphaFoldDB" id="A0A068WUJ9"/>
<evidence type="ECO:0000313" key="2">
    <source>
        <dbReference type="EMBL" id="CDS21353.1"/>
    </source>
</evidence>
<dbReference type="EMBL" id="LK028583">
    <property type="protein sequence ID" value="CDS21353.1"/>
    <property type="molecule type" value="Genomic_DNA"/>
</dbReference>
<proteinExistence type="predicted"/>
<accession>A0A068WUJ9</accession>
<feature type="chain" id="PRO_5033710978" evidence="1">
    <location>
        <begin position="20"/>
        <end position="304"/>
    </location>
</feature>
<feature type="signal peptide" evidence="1">
    <location>
        <begin position="1"/>
        <end position="19"/>
    </location>
</feature>
<reference evidence="2 3" key="1">
    <citation type="journal article" date="2013" name="Nature">
        <title>The genomes of four tapeworm species reveal adaptations to parasitism.</title>
        <authorList>
            <person name="Tsai I.J."/>
            <person name="Zarowiecki M."/>
            <person name="Holroyd N."/>
            <person name="Garciarrubio A."/>
            <person name="Sanchez-Flores A."/>
            <person name="Brooks K.L."/>
            <person name="Tracey A."/>
            <person name="Bobes R.J."/>
            <person name="Fragoso G."/>
            <person name="Sciutto E."/>
            <person name="Aslett M."/>
            <person name="Beasley H."/>
            <person name="Bennett H.M."/>
            <person name="Cai J."/>
            <person name="Camicia F."/>
            <person name="Clark R."/>
            <person name="Cucher M."/>
            <person name="De Silva N."/>
            <person name="Day T.A."/>
            <person name="Deplazes P."/>
            <person name="Estrada K."/>
            <person name="Fernandez C."/>
            <person name="Holland P.W."/>
            <person name="Hou J."/>
            <person name="Hu S."/>
            <person name="Huckvale T."/>
            <person name="Hung S.S."/>
            <person name="Kamenetzky L."/>
            <person name="Keane J.A."/>
            <person name="Kiss F."/>
            <person name="Koziol U."/>
            <person name="Lambert O."/>
            <person name="Liu K."/>
            <person name="Luo X."/>
            <person name="Luo Y."/>
            <person name="Macchiaroli N."/>
            <person name="Nichol S."/>
            <person name="Paps J."/>
            <person name="Parkinson J."/>
            <person name="Pouchkina-Stantcheva N."/>
            <person name="Riddiford N."/>
            <person name="Rosenzvit M."/>
            <person name="Salinas G."/>
            <person name="Wasmuth J.D."/>
            <person name="Zamanian M."/>
            <person name="Zheng Y."/>
            <person name="Cai X."/>
            <person name="Soberon X."/>
            <person name="Olson P.D."/>
            <person name="Laclette J.P."/>
            <person name="Brehm K."/>
            <person name="Berriman M."/>
            <person name="Garciarrubio A."/>
            <person name="Bobes R.J."/>
            <person name="Fragoso G."/>
            <person name="Sanchez-Flores A."/>
            <person name="Estrada K."/>
            <person name="Cevallos M.A."/>
            <person name="Morett E."/>
            <person name="Gonzalez V."/>
            <person name="Portillo T."/>
            <person name="Ochoa-Leyva A."/>
            <person name="Jose M.V."/>
            <person name="Sciutto E."/>
            <person name="Landa A."/>
            <person name="Jimenez L."/>
            <person name="Valdes V."/>
            <person name="Carrero J.C."/>
            <person name="Larralde C."/>
            <person name="Morales-Montor J."/>
            <person name="Limon-Lason J."/>
            <person name="Soberon X."/>
            <person name="Laclette J.P."/>
        </authorList>
    </citation>
    <scope>NUCLEOTIDE SEQUENCE [LARGE SCALE GENOMIC DNA]</scope>
</reference>
<sequence>MKITRTRLFLGPNASLVLCICLHDVPSNVNLHLETVFPRISSTTTSDAAKQRLFVVIPTPRSFGDIYFQISTSDWVIHLPIPVDLESVQSMDEVDEEELDQEVLSITHPWKFGLKLRGKEAEVEHRLSRLFRCRITLGQWIAVTRGLFAGCRVQLSRRAAKSLVFKAMACRRELHHLLLDYLNRDALLGSEKEGNGEEAGGGSVTLDDLRDALLTELGLFKSALCASLVRRVLSSSVPLVTASTAISPAVSALKVADLVADWRNAAAGSEPIDQSVAADVLGGSLKVLAAACSTTESIIAGLVK</sequence>
<reference evidence="2" key="2">
    <citation type="submission" date="2014-06" db="EMBL/GenBank/DDBJ databases">
        <authorList>
            <person name="Aslett M."/>
        </authorList>
    </citation>
    <scope>NUCLEOTIDE SEQUENCE</scope>
</reference>
<dbReference type="OrthoDB" id="5548448at2759"/>